<proteinExistence type="predicted"/>
<dbReference type="AlphaFoldDB" id="A0A4U6D5B8"/>
<organism evidence="1 2">
    <name type="scientific">Dyadobacter frigoris</name>
    <dbReference type="NCBI Taxonomy" id="2576211"/>
    <lineage>
        <taxon>Bacteria</taxon>
        <taxon>Pseudomonadati</taxon>
        <taxon>Bacteroidota</taxon>
        <taxon>Cytophagia</taxon>
        <taxon>Cytophagales</taxon>
        <taxon>Spirosomataceae</taxon>
        <taxon>Dyadobacter</taxon>
    </lineage>
</organism>
<protein>
    <recommendedName>
        <fullName evidence="3">Restriction endonuclease</fullName>
    </recommendedName>
</protein>
<dbReference type="Proteomes" id="UP000304900">
    <property type="component" value="Unassembled WGS sequence"/>
</dbReference>
<dbReference type="PANTHER" id="PTHR38733:SF1">
    <property type="entry name" value="TYPE IV METHYL-DIRECTED RESTRICTION ENZYME ECOKMCRBC"/>
    <property type="match status" value="1"/>
</dbReference>
<sequence length="427" mass="50034">MFRLISHFEHFEGKVDIQLPFLNSEVYKYDFLKKKGDQNCFTIEKDQLGHRCKLSYFVGVDWIVENETALYVAPKLDKESGQTDYLKMLFSALKHPDIAQHTEELFEVKFDSPFIEISQQQDLLTPLLVVQFLRIVKEITRKGLRKSYYKVSNNLQAKVKGKVMVGQTVKHNILKNRPLHTFCMYDEFGVNGLENRLLKRALIFINRYLPSLSISHTDKYSLDMLNYIMPAFVSVSDEVNLSEIKQSHISAFYKEYTQAISLAKLILKRFGYNINNTDRSEKIRTPPFWIDMSKLFELYVLGLLKDRFPKVSTINYQFGNRGNKLDFLLNSDDYKMVVDAKYKIRYTSKVDHLDIRQVSGYARLRKVYDFLGVSKDKVIDCLIIYPDQKNGSSDLFTDLRRNEINEYYGVFKVGIKLPMQSDMVRNF</sequence>
<dbReference type="OrthoDB" id="828100at2"/>
<evidence type="ECO:0000313" key="1">
    <source>
        <dbReference type="EMBL" id="TKT91397.1"/>
    </source>
</evidence>
<dbReference type="PANTHER" id="PTHR38733">
    <property type="entry name" value="PROTEIN MCRC"/>
    <property type="match status" value="1"/>
</dbReference>
<dbReference type="EMBL" id="SZVO01000006">
    <property type="protein sequence ID" value="TKT91397.1"/>
    <property type="molecule type" value="Genomic_DNA"/>
</dbReference>
<evidence type="ECO:0000313" key="2">
    <source>
        <dbReference type="Proteomes" id="UP000304900"/>
    </source>
</evidence>
<dbReference type="RefSeq" id="WP_137340546.1">
    <property type="nucleotide sequence ID" value="NZ_SZVO01000006.1"/>
</dbReference>
<keyword evidence="2" id="KW-1185">Reference proteome</keyword>
<evidence type="ECO:0008006" key="3">
    <source>
        <dbReference type="Google" id="ProtNLM"/>
    </source>
</evidence>
<name>A0A4U6D5B8_9BACT</name>
<comment type="caution">
    <text evidence="1">The sequence shown here is derived from an EMBL/GenBank/DDBJ whole genome shotgun (WGS) entry which is preliminary data.</text>
</comment>
<dbReference type="Pfam" id="PF10117">
    <property type="entry name" value="McrBC"/>
    <property type="match status" value="1"/>
</dbReference>
<gene>
    <name evidence="1" type="ORF">FDK13_13545</name>
</gene>
<accession>A0A4U6D5B8</accession>
<dbReference type="InterPro" id="IPR019292">
    <property type="entry name" value="McrC"/>
</dbReference>
<reference evidence="1 2" key="1">
    <citation type="submission" date="2019-05" db="EMBL/GenBank/DDBJ databases">
        <title>Dyadobacter AR-3-8 sp. nov., isolated from arctic soil.</title>
        <authorList>
            <person name="Chaudhary D.K."/>
        </authorList>
    </citation>
    <scope>NUCLEOTIDE SEQUENCE [LARGE SCALE GENOMIC DNA]</scope>
    <source>
        <strain evidence="1 2">AR-3-8</strain>
    </source>
</reference>